<proteinExistence type="predicted"/>
<dbReference type="AlphaFoldDB" id="A0A5B6VLW8"/>
<evidence type="ECO:0000313" key="2">
    <source>
        <dbReference type="Proteomes" id="UP000325315"/>
    </source>
</evidence>
<dbReference type="Proteomes" id="UP000325315">
    <property type="component" value="Unassembled WGS sequence"/>
</dbReference>
<reference evidence="2" key="1">
    <citation type="journal article" date="2019" name="Plant Biotechnol. J.">
        <title>Genome sequencing of the Australian wild diploid species Gossypium australe highlights disease resistance and delayed gland morphogenesis.</title>
        <authorList>
            <person name="Cai Y."/>
            <person name="Cai X."/>
            <person name="Wang Q."/>
            <person name="Wang P."/>
            <person name="Zhang Y."/>
            <person name="Cai C."/>
            <person name="Xu Y."/>
            <person name="Wang K."/>
            <person name="Zhou Z."/>
            <person name="Wang C."/>
            <person name="Geng S."/>
            <person name="Li B."/>
            <person name="Dong Q."/>
            <person name="Hou Y."/>
            <person name="Wang H."/>
            <person name="Ai P."/>
            <person name="Liu Z."/>
            <person name="Yi F."/>
            <person name="Sun M."/>
            <person name="An G."/>
            <person name="Cheng J."/>
            <person name="Zhang Y."/>
            <person name="Shi Q."/>
            <person name="Xie Y."/>
            <person name="Shi X."/>
            <person name="Chang Y."/>
            <person name="Huang F."/>
            <person name="Chen Y."/>
            <person name="Hong S."/>
            <person name="Mi L."/>
            <person name="Sun Q."/>
            <person name="Zhang L."/>
            <person name="Zhou B."/>
            <person name="Peng R."/>
            <person name="Zhang X."/>
            <person name="Liu F."/>
        </authorList>
    </citation>
    <scope>NUCLEOTIDE SEQUENCE [LARGE SCALE GENOMIC DNA]</scope>
    <source>
        <strain evidence="2">cv. PA1801</strain>
    </source>
</reference>
<dbReference type="PANTHER" id="PTHR33067">
    <property type="entry name" value="RNA-DIRECTED DNA POLYMERASE-RELATED"/>
    <property type="match status" value="1"/>
</dbReference>
<sequence length="100" mass="11732">MVHKYAKFLNEMMARHKKIKVGEQVHLSASYNELAFIFEKLGLGNLKVTQITLQLVDRSSVHPKRVLEDVLVKYLTLMKIVRYQSYYEDISWPLLDPPLI</sequence>
<keyword evidence="2" id="KW-1185">Reference proteome</keyword>
<protein>
    <submittedName>
        <fullName evidence="1">Gag-asp_proteas domain-containing protein</fullName>
    </submittedName>
</protein>
<organism evidence="1 2">
    <name type="scientific">Gossypium australe</name>
    <dbReference type="NCBI Taxonomy" id="47621"/>
    <lineage>
        <taxon>Eukaryota</taxon>
        <taxon>Viridiplantae</taxon>
        <taxon>Streptophyta</taxon>
        <taxon>Embryophyta</taxon>
        <taxon>Tracheophyta</taxon>
        <taxon>Spermatophyta</taxon>
        <taxon>Magnoliopsida</taxon>
        <taxon>eudicotyledons</taxon>
        <taxon>Gunneridae</taxon>
        <taxon>Pentapetalae</taxon>
        <taxon>rosids</taxon>
        <taxon>malvids</taxon>
        <taxon>Malvales</taxon>
        <taxon>Malvaceae</taxon>
        <taxon>Malvoideae</taxon>
        <taxon>Gossypium</taxon>
    </lineage>
</organism>
<dbReference type="EMBL" id="SMMG02000006">
    <property type="protein sequence ID" value="KAA3470102.1"/>
    <property type="molecule type" value="Genomic_DNA"/>
</dbReference>
<evidence type="ECO:0000313" key="1">
    <source>
        <dbReference type="EMBL" id="KAA3470102.1"/>
    </source>
</evidence>
<accession>A0A5B6VLW8</accession>
<name>A0A5B6VLW8_9ROSI</name>
<gene>
    <name evidence="1" type="ORF">EPI10_015838</name>
</gene>
<dbReference type="PANTHER" id="PTHR33067:SF9">
    <property type="entry name" value="RNA-DIRECTED DNA POLYMERASE"/>
    <property type="match status" value="1"/>
</dbReference>
<comment type="caution">
    <text evidence="1">The sequence shown here is derived from an EMBL/GenBank/DDBJ whole genome shotgun (WGS) entry which is preliminary data.</text>
</comment>